<organism evidence="1 2">
    <name type="scientific">Aldrovandia affinis</name>
    <dbReference type="NCBI Taxonomy" id="143900"/>
    <lineage>
        <taxon>Eukaryota</taxon>
        <taxon>Metazoa</taxon>
        <taxon>Chordata</taxon>
        <taxon>Craniata</taxon>
        <taxon>Vertebrata</taxon>
        <taxon>Euteleostomi</taxon>
        <taxon>Actinopterygii</taxon>
        <taxon>Neopterygii</taxon>
        <taxon>Teleostei</taxon>
        <taxon>Notacanthiformes</taxon>
        <taxon>Halosauridae</taxon>
        <taxon>Aldrovandia</taxon>
    </lineage>
</organism>
<sequence length="91" mass="10050">MSSAWEVGLGAQLKNQNLRQVAVWYQQFDEESGEKQPAPFQSVRVTLCARSVPARCARAIRVPRLCTQSSIYLTHRPSRADGTATTARAAC</sequence>
<name>A0AAD7X2K8_9TELE</name>
<reference evidence="1" key="1">
    <citation type="journal article" date="2023" name="Science">
        <title>Genome structures resolve the early diversification of teleost fishes.</title>
        <authorList>
            <person name="Parey E."/>
            <person name="Louis A."/>
            <person name="Montfort J."/>
            <person name="Bouchez O."/>
            <person name="Roques C."/>
            <person name="Iampietro C."/>
            <person name="Lluch J."/>
            <person name="Castinel A."/>
            <person name="Donnadieu C."/>
            <person name="Desvignes T."/>
            <person name="Floi Bucao C."/>
            <person name="Jouanno E."/>
            <person name="Wen M."/>
            <person name="Mejri S."/>
            <person name="Dirks R."/>
            <person name="Jansen H."/>
            <person name="Henkel C."/>
            <person name="Chen W.J."/>
            <person name="Zahm M."/>
            <person name="Cabau C."/>
            <person name="Klopp C."/>
            <person name="Thompson A.W."/>
            <person name="Robinson-Rechavi M."/>
            <person name="Braasch I."/>
            <person name="Lecointre G."/>
            <person name="Bobe J."/>
            <person name="Postlethwait J.H."/>
            <person name="Berthelot C."/>
            <person name="Roest Crollius H."/>
            <person name="Guiguen Y."/>
        </authorList>
    </citation>
    <scope>NUCLEOTIDE SEQUENCE</scope>
    <source>
        <strain evidence="1">NC1722</strain>
    </source>
</reference>
<dbReference type="Proteomes" id="UP001221898">
    <property type="component" value="Unassembled WGS sequence"/>
</dbReference>
<comment type="caution">
    <text evidence="1">The sequence shown here is derived from an EMBL/GenBank/DDBJ whole genome shotgun (WGS) entry which is preliminary data.</text>
</comment>
<evidence type="ECO:0000313" key="1">
    <source>
        <dbReference type="EMBL" id="KAJ8418826.1"/>
    </source>
</evidence>
<keyword evidence="2" id="KW-1185">Reference proteome</keyword>
<protein>
    <submittedName>
        <fullName evidence="1">Uncharacterized protein</fullName>
    </submittedName>
</protein>
<dbReference type="AlphaFoldDB" id="A0AAD7X2K8"/>
<proteinExistence type="predicted"/>
<dbReference type="EMBL" id="JAINUG010000001">
    <property type="protein sequence ID" value="KAJ8418826.1"/>
    <property type="molecule type" value="Genomic_DNA"/>
</dbReference>
<accession>A0AAD7X2K8</accession>
<gene>
    <name evidence="1" type="ORF">AAFF_G00003250</name>
</gene>
<evidence type="ECO:0000313" key="2">
    <source>
        <dbReference type="Proteomes" id="UP001221898"/>
    </source>
</evidence>